<feature type="non-terminal residue" evidence="1">
    <location>
        <position position="82"/>
    </location>
</feature>
<proteinExistence type="predicted"/>
<name>A0A0F8X8E9_9ZZZZ</name>
<dbReference type="AlphaFoldDB" id="A0A0F8X8E9"/>
<sequence>MPRNRIAETLVCVTLSLGAFAGACAGESLSPEEALAASRGNFGEIESFLLRFHITTEIDEFDASTEGEIAYLGDVVVYSKML</sequence>
<dbReference type="PROSITE" id="PS51257">
    <property type="entry name" value="PROKAR_LIPOPROTEIN"/>
    <property type="match status" value="1"/>
</dbReference>
<dbReference type="EMBL" id="LAZR01060717">
    <property type="protein sequence ID" value="KKK65103.1"/>
    <property type="molecule type" value="Genomic_DNA"/>
</dbReference>
<accession>A0A0F8X8E9</accession>
<evidence type="ECO:0000313" key="1">
    <source>
        <dbReference type="EMBL" id="KKK65103.1"/>
    </source>
</evidence>
<reference evidence="1" key="1">
    <citation type="journal article" date="2015" name="Nature">
        <title>Complex archaea that bridge the gap between prokaryotes and eukaryotes.</title>
        <authorList>
            <person name="Spang A."/>
            <person name="Saw J.H."/>
            <person name="Jorgensen S.L."/>
            <person name="Zaremba-Niedzwiedzka K."/>
            <person name="Martijn J."/>
            <person name="Lind A.E."/>
            <person name="van Eijk R."/>
            <person name="Schleper C."/>
            <person name="Guy L."/>
            <person name="Ettema T.J."/>
        </authorList>
    </citation>
    <scope>NUCLEOTIDE SEQUENCE</scope>
</reference>
<gene>
    <name evidence="1" type="ORF">LCGC14_2977530</name>
</gene>
<protein>
    <submittedName>
        <fullName evidence="1">Uncharacterized protein</fullName>
    </submittedName>
</protein>
<comment type="caution">
    <text evidence="1">The sequence shown here is derived from an EMBL/GenBank/DDBJ whole genome shotgun (WGS) entry which is preliminary data.</text>
</comment>
<organism evidence="1">
    <name type="scientific">marine sediment metagenome</name>
    <dbReference type="NCBI Taxonomy" id="412755"/>
    <lineage>
        <taxon>unclassified sequences</taxon>
        <taxon>metagenomes</taxon>
        <taxon>ecological metagenomes</taxon>
    </lineage>
</organism>